<dbReference type="RefSeq" id="WP_044226442.1">
    <property type="nucleotide sequence ID" value="NZ_JRYR02000001.1"/>
</dbReference>
<dbReference type="STRING" id="915059.NH26_01495"/>
<keyword evidence="2" id="KW-1185">Reference proteome</keyword>
<dbReference type="Proteomes" id="UP000179797">
    <property type="component" value="Unassembled WGS sequence"/>
</dbReference>
<evidence type="ECO:0000313" key="1">
    <source>
        <dbReference type="EMBL" id="OHX65119.1"/>
    </source>
</evidence>
<dbReference type="EMBL" id="JRYR02000001">
    <property type="protein sequence ID" value="OHX65119.1"/>
    <property type="molecule type" value="Genomic_DNA"/>
</dbReference>
<accession>A0A1S1YVR2</accession>
<dbReference type="OrthoDB" id="979991at2"/>
<dbReference type="AlphaFoldDB" id="A0A1S1YVR2"/>
<name>A0A1S1YVR2_FLAPC</name>
<comment type="caution">
    <text evidence="1">The sequence shown here is derived from an EMBL/GenBank/DDBJ whole genome shotgun (WGS) entry which is preliminary data.</text>
</comment>
<dbReference type="Gene3D" id="3.30.450.20">
    <property type="entry name" value="PAS domain"/>
    <property type="match status" value="1"/>
</dbReference>
<evidence type="ECO:0008006" key="3">
    <source>
        <dbReference type="Google" id="ProtNLM"/>
    </source>
</evidence>
<organism evidence="1 2">
    <name type="scientific">Flammeovirga pacifica</name>
    <dbReference type="NCBI Taxonomy" id="915059"/>
    <lineage>
        <taxon>Bacteria</taxon>
        <taxon>Pseudomonadati</taxon>
        <taxon>Bacteroidota</taxon>
        <taxon>Cytophagia</taxon>
        <taxon>Cytophagales</taxon>
        <taxon>Flammeovirgaceae</taxon>
        <taxon>Flammeovirga</taxon>
    </lineage>
</organism>
<proteinExistence type="predicted"/>
<protein>
    <recommendedName>
        <fullName evidence="3">PAS fold-3 domain-containing protein</fullName>
    </recommendedName>
</protein>
<sequence>MEKLLLNYFDHSMYGIAVYERICEGKYRFIFYNDAGRKMDGVEGVNYKGKFIEELFPNVLEFGIFDVLEKVYQTEKTQEHKLKSYRHEDGSYMYRTNKIQKLENDWLVCTYHDESKIFDLKDQLDKDYHTFADIQNYSSNKVKGDFSMIHSLLDDTSPLDQYDKIKKIKKHLLNIEDKFDFLTSLVNRGMRKLRNEVF</sequence>
<evidence type="ECO:0000313" key="2">
    <source>
        <dbReference type="Proteomes" id="UP000179797"/>
    </source>
</evidence>
<gene>
    <name evidence="1" type="ORF">NH26_01495</name>
</gene>
<reference evidence="1 2" key="1">
    <citation type="journal article" date="2012" name="Int. J. Syst. Evol. Microbiol.">
        <title>Flammeovirga pacifica sp. nov., isolated from deep-sea sediment.</title>
        <authorList>
            <person name="Xu H."/>
            <person name="Fu Y."/>
            <person name="Yang N."/>
            <person name="Ding Z."/>
            <person name="Lai Q."/>
            <person name="Zeng R."/>
        </authorList>
    </citation>
    <scope>NUCLEOTIDE SEQUENCE [LARGE SCALE GENOMIC DNA]</scope>
    <source>
        <strain evidence="2">DSM 24597 / LMG 26175 / WPAGA1</strain>
    </source>
</reference>